<keyword evidence="3" id="KW-1185">Reference proteome</keyword>
<comment type="caution">
    <text evidence="2">The sequence shown here is derived from an EMBL/GenBank/DDBJ whole genome shotgun (WGS) entry which is preliminary data.</text>
</comment>
<evidence type="ECO:0000313" key="3">
    <source>
        <dbReference type="Proteomes" id="UP000794436"/>
    </source>
</evidence>
<feature type="region of interest" description="Disordered" evidence="1">
    <location>
        <begin position="1"/>
        <end position="23"/>
    </location>
</feature>
<accession>A0A8K1FR51</accession>
<organism evidence="2 3">
    <name type="scientific">Pythium oligandrum</name>
    <name type="common">Mycoparasitic fungus</name>
    <dbReference type="NCBI Taxonomy" id="41045"/>
    <lineage>
        <taxon>Eukaryota</taxon>
        <taxon>Sar</taxon>
        <taxon>Stramenopiles</taxon>
        <taxon>Oomycota</taxon>
        <taxon>Peronosporomycetes</taxon>
        <taxon>Pythiales</taxon>
        <taxon>Pythiaceae</taxon>
        <taxon>Pythium</taxon>
    </lineage>
</organism>
<dbReference type="OrthoDB" id="157554at2759"/>
<evidence type="ECO:0000313" key="2">
    <source>
        <dbReference type="EMBL" id="TMW67243.1"/>
    </source>
</evidence>
<dbReference type="EMBL" id="SPLM01000005">
    <property type="protein sequence ID" value="TMW67243.1"/>
    <property type="molecule type" value="Genomic_DNA"/>
</dbReference>
<name>A0A8K1FR51_PYTOL</name>
<dbReference type="Proteomes" id="UP000794436">
    <property type="component" value="Unassembled WGS sequence"/>
</dbReference>
<feature type="compositionally biased region" description="Polar residues" evidence="1">
    <location>
        <begin position="1"/>
        <end position="16"/>
    </location>
</feature>
<reference evidence="2" key="1">
    <citation type="submission" date="2019-03" db="EMBL/GenBank/DDBJ databases">
        <title>Long read genome sequence of the mycoparasitic Pythium oligandrum ATCC 38472 isolated from sugarbeet rhizosphere.</title>
        <authorList>
            <person name="Gaulin E."/>
        </authorList>
    </citation>
    <scope>NUCLEOTIDE SEQUENCE</scope>
    <source>
        <strain evidence="2">ATCC 38472_TT</strain>
    </source>
</reference>
<protein>
    <submittedName>
        <fullName evidence="2">Uncharacterized protein</fullName>
    </submittedName>
</protein>
<evidence type="ECO:0000256" key="1">
    <source>
        <dbReference type="SAM" id="MobiDB-lite"/>
    </source>
</evidence>
<gene>
    <name evidence="2" type="ORF">Poli38472_012359</name>
</gene>
<proteinExistence type="predicted"/>
<sequence>MQSSNTDVPRSSGSDTEPTHVGPRKFYKTTYYARKDEITSLQAEVNALMAKVTELKEARPEETKALEQSLLYTAELTSGLRATDLVLARAQSALSSYADHTHPRNPLHSAIHLGNDPVERQRTLISLWEPKVSDAVAFLHHRFRAWDLHRERRQTESFPTDSGDHISIHCEVTPFSGHKYTVPQVYHDLNLALTQLETSTGEQLGINVIRQTGDKGGPLVSNSQYLASTADGVTIEKNSASFRALFSEGTELLPCPHGIVVTDSVDTDAMHPYQPQSRVRHDCTLATLVLVCHPGDTPIVTVIRWVFSRLHRPQCVISDQQTAKLTALLPRLDEVAVNVVRQYVTRSYELAL</sequence>
<dbReference type="AlphaFoldDB" id="A0A8K1FR51"/>